<dbReference type="SMART" id="SM00267">
    <property type="entry name" value="GGDEF"/>
    <property type="match status" value="1"/>
</dbReference>
<evidence type="ECO:0000256" key="3">
    <source>
        <dbReference type="SAM" id="Phobius"/>
    </source>
</evidence>
<comment type="cofactor">
    <cofactor evidence="1">
        <name>Mg(2+)</name>
        <dbReference type="ChEBI" id="CHEBI:18420"/>
    </cofactor>
</comment>
<dbReference type="Proteomes" id="UP000198623">
    <property type="component" value="Unassembled WGS sequence"/>
</dbReference>
<dbReference type="InterPro" id="IPR000160">
    <property type="entry name" value="GGDEF_dom"/>
</dbReference>
<dbReference type="FunFam" id="3.30.70.270:FF:000001">
    <property type="entry name" value="Diguanylate cyclase domain protein"/>
    <property type="match status" value="1"/>
</dbReference>
<dbReference type="GO" id="GO:1902201">
    <property type="term" value="P:negative regulation of bacterial-type flagellum-dependent cell motility"/>
    <property type="evidence" value="ECO:0007669"/>
    <property type="project" value="TreeGrafter"/>
</dbReference>
<dbReference type="InterPro" id="IPR029787">
    <property type="entry name" value="Nucleotide_cyclase"/>
</dbReference>
<dbReference type="GO" id="GO:0005886">
    <property type="term" value="C:plasma membrane"/>
    <property type="evidence" value="ECO:0007669"/>
    <property type="project" value="TreeGrafter"/>
</dbReference>
<dbReference type="CDD" id="cd01949">
    <property type="entry name" value="GGDEF"/>
    <property type="match status" value="1"/>
</dbReference>
<dbReference type="EMBL" id="FOOU01000003">
    <property type="protein sequence ID" value="SFG05308.1"/>
    <property type="molecule type" value="Genomic_DNA"/>
</dbReference>
<feature type="transmembrane region" description="Helical" evidence="3">
    <location>
        <begin position="25"/>
        <end position="49"/>
    </location>
</feature>
<dbReference type="NCBIfam" id="TIGR00254">
    <property type="entry name" value="GGDEF"/>
    <property type="match status" value="1"/>
</dbReference>
<organism evidence="5 6">
    <name type="scientific">Neptunomonas qingdaonensis</name>
    <dbReference type="NCBI Taxonomy" id="1045558"/>
    <lineage>
        <taxon>Bacteria</taxon>
        <taxon>Pseudomonadati</taxon>
        <taxon>Pseudomonadota</taxon>
        <taxon>Gammaproteobacteria</taxon>
        <taxon>Oceanospirillales</taxon>
        <taxon>Oceanospirillaceae</taxon>
        <taxon>Neptunomonas</taxon>
    </lineage>
</organism>
<dbReference type="PANTHER" id="PTHR45138">
    <property type="entry name" value="REGULATORY COMPONENTS OF SENSORY TRANSDUCTION SYSTEM"/>
    <property type="match status" value="1"/>
</dbReference>
<protein>
    <recommendedName>
        <fullName evidence="2">diguanylate cyclase</fullName>
        <ecNumber evidence="2">2.7.7.65</ecNumber>
    </recommendedName>
</protein>
<dbReference type="Pfam" id="PF00990">
    <property type="entry name" value="GGDEF"/>
    <property type="match status" value="1"/>
</dbReference>
<dbReference type="EC" id="2.7.7.65" evidence="2"/>
<evidence type="ECO:0000313" key="6">
    <source>
        <dbReference type="Proteomes" id="UP000198623"/>
    </source>
</evidence>
<dbReference type="GO" id="GO:0052621">
    <property type="term" value="F:diguanylate cyclase activity"/>
    <property type="evidence" value="ECO:0007669"/>
    <property type="project" value="UniProtKB-EC"/>
</dbReference>
<dbReference type="RefSeq" id="WP_090725365.1">
    <property type="nucleotide sequence ID" value="NZ_FOOU01000003.1"/>
</dbReference>
<dbReference type="Gene3D" id="3.30.70.270">
    <property type="match status" value="1"/>
</dbReference>
<name>A0A1I2NNU0_9GAMM</name>
<gene>
    <name evidence="5" type="ORF">SAMN05216175_10329</name>
</gene>
<feature type="transmembrane region" description="Helical" evidence="3">
    <location>
        <begin position="129"/>
        <end position="148"/>
    </location>
</feature>
<keyword evidence="6" id="KW-1185">Reference proteome</keyword>
<reference evidence="6" key="1">
    <citation type="submission" date="2016-10" db="EMBL/GenBank/DDBJ databases">
        <authorList>
            <person name="Varghese N."/>
            <person name="Submissions S."/>
        </authorList>
    </citation>
    <scope>NUCLEOTIDE SEQUENCE [LARGE SCALE GENOMIC DNA]</scope>
    <source>
        <strain evidence="6">CGMCC 1.10971</strain>
    </source>
</reference>
<accession>A0A1I2NNU0</accession>
<evidence type="ECO:0000256" key="1">
    <source>
        <dbReference type="ARBA" id="ARBA00001946"/>
    </source>
</evidence>
<sequence length="361" mass="40201">MKTILKYLTLAGRPSGIKEKDFRRFVIVTMLSLFAGLVHLALIPVFVHIGATEMALVNVASVVAWVYGLFLNAKGKHASAILLICTEVWTHSVLAAMYLGLDVGFQHYLWATAALAILNTRLNFFYASLYSFSFVLTFALLYLVFGDVQYDYKYSEYLDAVHFINIMIAGIPFIISITVIRLITVTQEAHMSKLASLDSLTGLYNRRMATEIATKILQQASRTGESVSVVLGDIDYFKKVNDTFGHAEGDHVLSEVALFFRSKLRDADIIARWGGEEFLIVLFGVDGKSACKKIDAVRQSFEQEIKLSSDDSYVLRMSFGVVEYQSGFTLGECLKRADDALYMSKHRGRNQVTLASGPDTG</sequence>
<keyword evidence="3" id="KW-1133">Transmembrane helix</keyword>
<dbReference type="PANTHER" id="PTHR45138:SF6">
    <property type="entry name" value="DIGUANYLATE CYCLASE DGCN"/>
    <property type="match status" value="1"/>
</dbReference>
<proteinExistence type="predicted"/>
<dbReference type="SUPFAM" id="SSF55073">
    <property type="entry name" value="Nucleotide cyclase"/>
    <property type="match status" value="1"/>
</dbReference>
<evidence type="ECO:0000256" key="2">
    <source>
        <dbReference type="ARBA" id="ARBA00012528"/>
    </source>
</evidence>
<evidence type="ECO:0000259" key="4">
    <source>
        <dbReference type="PROSITE" id="PS50887"/>
    </source>
</evidence>
<dbReference type="InterPro" id="IPR050469">
    <property type="entry name" value="Diguanylate_Cyclase"/>
</dbReference>
<dbReference type="AlphaFoldDB" id="A0A1I2NNU0"/>
<keyword evidence="3" id="KW-0472">Membrane</keyword>
<evidence type="ECO:0000313" key="5">
    <source>
        <dbReference type="EMBL" id="SFG05308.1"/>
    </source>
</evidence>
<dbReference type="PROSITE" id="PS50887">
    <property type="entry name" value="GGDEF"/>
    <property type="match status" value="1"/>
</dbReference>
<dbReference type="InterPro" id="IPR043128">
    <property type="entry name" value="Rev_trsase/Diguanyl_cyclase"/>
</dbReference>
<dbReference type="GO" id="GO:0043709">
    <property type="term" value="P:cell adhesion involved in single-species biofilm formation"/>
    <property type="evidence" value="ECO:0007669"/>
    <property type="project" value="TreeGrafter"/>
</dbReference>
<keyword evidence="3" id="KW-0812">Transmembrane</keyword>
<feature type="domain" description="GGDEF" evidence="4">
    <location>
        <begin position="225"/>
        <end position="357"/>
    </location>
</feature>
<feature type="transmembrane region" description="Helical" evidence="3">
    <location>
        <begin position="160"/>
        <end position="183"/>
    </location>
</feature>
<dbReference type="OrthoDB" id="9759607at2"/>
<feature type="transmembrane region" description="Helical" evidence="3">
    <location>
        <begin position="55"/>
        <end position="73"/>
    </location>
</feature>
<dbReference type="STRING" id="1045558.SAMN05216175_10329"/>